<evidence type="ECO:0000313" key="6">
    <source>
        <dbReference type="Proteomes" id="UP000230273"/>
    </source>
</evidence>
<evidence type="ECO:0000313" key="5">
    <source>
        <dbReference type="EMBL" id="PIP23862.1"/>
    </source>
</evidence>
<gene>
    <name evidence="3 5" type="primary">rpsF</name>
    <name evidence="5" type="ORF">COX36_00990</name>
</gene>
<dbReference type="GO" id="GO:0006412">
    <property type="term" value="P:translation"/>
    <property type="evidence" value="ECO:0007669"/>
    <property type="project" value="UniProtKB-UniRule"/>
</dbReference>
<keyword evidence="3" id="KW-0694">RNA-binding</keyword>
<comment type="function">
    <text evidence="3">Binds together with bS18 to 16S ribosomal RNA.</text>
</comment>
<dbReference type="GO" id="GO:0003735">
    <property type="term" value="F:structural constituent of ribosome"/>
    <property type="evidence" value="ECO:0007669"/>
    <property type="project" value="InterPro"/>
</dbReference>
<dbReference type="Pfam" id="PF01250">
    <property type="entry name" value="Ribosomal_S6"/>
    <property type="match status" value="1"/>
</dbReference>
<reference evidence="5 6" key="1">
    <citation type="submission" date="2017-09" db="EMBL/GenBank/DDBJ databases">
        <title>Depth-based differentiation of microbial function through sediment-hosted aquifers and enrichment of novel symbionts in the deep terrestrial subsurface.</title>
        <authorList>
            <person name="Probst A.J."/>
            <person name="Ladd B."/>
            <person name="Jarett J.K."/>
            <person name="Geller-Mcgrath D.E."/>
            <person name="Sieber C.M."/>
            <person name="Emerson J.B."/>
            <person name="Anantharaman K."/>
            <person name="Thomas B.C."/>
            <person name="Malmstrom R."/>
            <person name="Stieglmeier M."/>
            <person name="Klingl A."/>
            <person name="Woyke T."/>
            <person name="Ryan C.M."/>
            <person name="Banfield J.F."/>
        </authorList>
    </citation>
    <scope>NUCLEOTIDE SEQUENCE [LARGE SCALE GENOMIC DNA]</scope>
    <source>
        <strain evidence="5">CG23_combo_of_CG06-09_8_20_14_all_38_19</strain>
    </source>
</reference>
<dbReference type="CDD" id="cd00473">
    <property type="entry name" value="bS6"/>
    <property type="match status" value="1"/>
</dbReference>
<evidence type="ECO:0000256" key="1">
    <source>
        <dbReference type="ARBA" id="ARBA00009512"/>
    </source>
</evidence>
<feature type="region of interest" description="Disordered" evidence="4">
    <location>
        <begin position="109"/>
        <end position="134"/>
    </location>
</feature>
<dbReference type="HAMAP" id="MF_00360">
    <property type="entry name" value="Ribosomal_bS6"/>
    <property type="match status" value="1"/>
</dbReference>
<dbReference type="AlphaFoldDB" id="A0A2G9YXC3"/>
<dbReference type="Gene3D" id="3.30.70.60">
    <property type="match status" value="1"/>
</dbReference>
<dbReference type="InterPro" id="IPR035980">
    <property type="entry name" value="Ribosomal_bS6_sf"/>
</dbReference>
<dbReference type="InterPro" id="IPR020814">
    <property type="entry name" value="Ribosomal_S6_plastid/chlpt"/>
</dbReference>
<keyword evidence="3 5" id="KW-0689">Ribosomal protein</keyword>
<proteinExistence type="inferred from homology"/>
<protein>
    <recommendedName>
        <fullName evidence="2 3">Small ribosomal subunit protein bS6</fullName>
    </recommendedName>
</protein>
<evidence type="ECO:0000256" key="3">
    <source>
        <dbReference type="HAMAP-Rule" id="MF_00360"/>
    </source>
</evidence>
<dbReference type="GO" id="GO:0005840">
    <property type="term" value="C:ribosome"/>
    <property type="evidence" value="ECO:0007669"/>
    <property type="project" value="UniProtKB-KW"/>
</dbReference>
<comment type="caution">
    <text evidence="5">The sequence shown here is derived from an EMBL/GenBank/DDBJ whole genome shotgun (WGS) entry which is preliminary data.</text>
</comment>
<comment type="similarity">
    <text evidence="1 3">Belongs to the bacterial ribosomal protein bS6 family.</text>
</comment>
<dbReference type="GO" id="GO:0019843">
    <property type="term" value="F:rRNA binding"/>
    <property type="evidence" value="ECO:0007669"/>
    <property type="project" value="UniProtKB-UniRule"/>
</dbReference>
<accession>A0A2G9YXC3</accession>
<evidence type="ECO:0000256" key="4">
    <source>
        <dbReference type="SAM" id="MobiDB-lite"/>
    </source>
</evidence>
<dbReference type="GO" id="GO:1990904">
    <property type="term" value="C:ribonucleoprotein complex"/>
    <property type="evidence" value="ECO:0007669"/>
    <property type="project" value="UniProtKB-KW"/>
</dbReference>
<sequence>MRKFAIRRQNVKYYELSYLINPELSEEEVKILSEKVSKYAQEAKGVLDIAEIPVKKRLGYPIKKKRTAYFITTKFHLEDGNLETLEKSLKTEPQILRFMLVTLKPMKTNGKMRKTTRAEKIEKPSETDKGEEKVELKEIEKKLEEILGE</sequence>
<feature type="compositionally biased region" description="Basic and acidic residues" evidence="4">
    <location>
        <begin position="116"/>
        <end position="134"/>
    </location>
</feature>
<dbReference type="Proteomes" id="UP000230273">
    <property type="component" value="Unassembled WGS sequence"/>
</dbReference>
<name>A0A2G9YXC3_9BACT</name>
<evidence type="ECO:0000256" key="2">
    <source>
        <dbReference type="ARBA" id="ARBA00035294"/>
    </source>
</evidence>
<keyword evidence="3" id="KW-0699">rRNA-binding</keyword>
<dbReference type="InterPro" id="IPR014717">
    <property type="entry name" value="Transl_elong_EF1B/ribsomal_bS6"/>
</dbReference>
<keyword evidence="3" id="KW-0687">Ribonucleoprotein</keyword>
<dbReference type="SUPFAM" id="SSF54995">
    <property type="entry name" value="Ribosomal protein S6"/>
    <property type="match status" value="1"/>
</dbReference>
<dbReference type="EMBL" id="PCRP01000015">
    <property type="protein sequence ID" value="PIP23862.1"/>
    <property type="molecule type" value="Genomic_DNA"/>
</dbReference>
<dbReference type="InterPro" id="IPR000529">
    <property type="entry name" value="Ribosomal_bS6"/>
</dbReference>
<organism evidence="5 6">
    <name type="scientific">Candidatus Nealsonbacteria bacterium CG23_combo_of_CG06-09_8_20_14_all_38_19</name>
    <dbReference type="NCBI Taxonomy" id="1974721"/>
    <lineage>
        <taxon>Bacteria</taxon>
        <taxon>Candidatus Nealsoniibacteriota</taxon>
    </lineage>
</organism>
<dbReference type="NCBIfam" id="TIGR00166">
    <property type="entry name" value="S6"/>
    <property type="match status" value="1"/>
</dbReference>